<dbReference type="AlphaFoldDB" id="A0A5B8UKY0"/>
<keyword evidence="7" id="KW-1185">Reference proteome</keyword>
<evidence type="ECO:0000259" key="5">
    <source>
        <dbReference type="Pfam" id="PF00149"/>
    </source>
</evidence>
<dbReference type="EMBL" id="CP042433">
    <property type="protein sequence ID" value="QEC57351.1"/>
    <property type="molecule type" value="Genomic_DNA"/>
</dbReference>
<dbReference type="OrthoDB" id="9816081at2"/>
<proteinExistence type="inferred from homology"/>
<dbReference type="PANTHER" id="PTHR42988">
    <property type="entry name" value="PHOSPHOHYDROLASE"/>
    <property type="match status" value="1"/>
</dbReference>
<keyword evidence="1" id="KW-0479">Metal-binding</keyword>
<dbReference type="GO" id="GO:0046872">
    <property type="term" value="F:metal ion binding"/>
    <property type="evidence" value="ECO:0007669"/>
    <property type="project" value="UniProtKB-KW"/>
</dbReference>
<keyword evidence="2" id="KW-0378">Hydrolase</keyword>
<evidence type="ECO:0000313" key="6">
    <source>
        <dbReference type="EMBL" id="QEC57351.1"/>
    </source>
</evidence>
<protein>
    <submittedName>
        <fullName evidence="6">Metallophosphoesterase</fullName>
    </submittedName>
</protein>
<dbReference type="InterPro" id="IPR029052">
    <property type="entry name" value="Metallo-depent_PP-like"/>
</dbReference>
<evidence type="ECO:0000256" key="1">
    <source>
        <dbReference type="ARBA" id="ARBA00022723"/>
    </source>
</evidence>
<comment type="similarity">
    <text evidence="4">Belongs to the cyclic nucleotide phosphodiesterase class-III family.</text>
</comment>
<keyword evidence="3" id="KW-0408">Iron</keyword>
<evidence type="ECO:0000256" key="2">
    <source>
        <dbReference type="ARBA" id="ARBA00022801"/>
    </source>
</evidence>
<dbReference type="KEGG" id="fgg:FSB75_16065"/>
<reference evidence="6 7" key="1">
    <citation type="journal article" date="2015" name="Int. J. Syst. Evol. Microbiol.">
        <title>Flavisolibacter ginsenosidimutans sp. nov., with ginsenoside-converting activity isolated from soil used for cultivating ginseng.</title>
        <authorList>
            <person name="Zhao Y."/>
            <person name="Liu Q."/>
            <person name="Kang M.S."/>
            <person name="Jin F."/>
            <person name="Yu H."/>
            <person name="Im W.T."/>
        </authorList>
    </citation>
    <scope>NUCLEOTIDE SEQUENCE [LARGE SCALE GENOMIC DNA]</scope>
    <source>
        <strain evidence="6 7">Gsoil 636</strain>
    </source>
</reference>
<dbReference type="RefSeq" id="WP_146789571.1">
    <property type="nucleotide sequence ID" value="NZ_BAABIO010000003.1"/>
</dbReference>
<dbReference type="InterPro" id="IPR004843">
    <property type="entry name" value="Calcineurin-like_PHP"/>
</dbReference>
<dbReference type="Proteomes" id="UP000321204">
    <property type="component" value="Chromosome"/>
</dbReference>
<dbReference type="SUPFAM" id="SSF56300">
    <property type="entry name" value="Metallo-dependent phosphatases"/>
    <property type="match status" value="1"/>
</dbReference>
<gene>
    <name evidence="6" type="ORF">FSB75_16065</name>
</gene>
<sequence>MKKLLLSIVSCVALLSCKKNETQIVLPATEKNVFNMKDNQIKIAVVSDIHYTAPALFSNNGQAGQAFQDYLAQDPKLLAYSDPIWRRVLADLRADKPDILLVPGDLTKDGERISHEAMAGFFQSLQSDGVKVYVVPGNHDVSNPEARRYNGDNALPTPNVSPADFSNLYAPFGYAAAISRDPNSLSYVAQPYPGLWIMGIDACRYEDNTDKSTTPGRIKSQTLSWMLERLAEAKAQNITVFGMMHHNLLEHYTNQSILDPGYVIDNWQSISEKLMDAGLRIIFTGHYHATDITRVEKEKNELFDIETGSLVTAPIPYRRIVMKNKDLDITTTQVTSINASFPDGMSFTQYANSFLSAHLDVYFNYLLTTPAFGAPPTLAAFAAPIFRQGIMAHLAGDEKINPQQKNEVAQLAGYSPELAQIVGFLWNDLPVKDNKENVKYRD</sequence>
<dbReference type="Pfam" id="PF00149">
    <property type="entry name" value="Metallophos"/>
    <property type="match status" value="1"/>
</dbReference>
<dbReference type="PROSITE" id="PS51257">
    <property type="entry name" value="PROKAR_LIPOPROTEIN"/>
    <property type="match status" value="1"/>
</dbReference>
<name>A0A5B8UKY0_9BACT</name>
<accession>A0A5B8UKY0</accession>
<organism evidence="6 7">
    <name type="scientific">Flavisolibacter ginsenosidimutans</name>
    <dbReference type="NCBI Taxonomy" id="661481"/>
    <lineage>
        <taxon>Bacteria</taxon>
        <taxon>Pseudomonadati</taxon>
        <taxon>Bacteroidota</taxon>
        <taxon>Chitinophagia</taxon>
        <taxon>Chitinophagales</taxon>
        <taxon>Chitinophagaceae</taxon>
        <taxon>Flavisolibacter</taxon>
    </lineage>
</organism>
<evidence type="ECO:0000256" key="4">
    <source>
        <dbReference type="ARBA" id="ARBA00025742"/>
    </source>
</evidence>
<dbReference type="PANTHER" id="PTHR42988:SF2">
    <property type="entry name" value="CYCLIC NUCLEOTIDE PHOSPHODIESTERASE CBUA0032-RELATED"/>
    <property type="match status" value="1"/>
</dbReference>
<feature type="domain" description="Calcineurin-like phosphoesterase" evidence="5">
    <location>
        <begin position="41"/>
        <end position="288"/>
    </location>
</feature>
<dbReference type="InterPro" id="IPR050884">
    <property type="entry name" value="CNP_phosphodiesterase-III"/>
</dbReference>
<evidence type="ECO:0000256" key="3">
    <source>
        <dbReference type="ARBA" id="ARBA00023004"/>
    </source>
</evidence>
<evidence type="ECO:0000313" key="7">
    <source>
        <dbReference type="Proteomes" id="UP000321204"/>
    </source>
</evidence>
<dbReference type="Gene3D" id="3.60.21.10">
    <property type="match status" value="1"/>
</dbReference>
<dbReference type="GO" id="GO:0016787">
    <property type="term" value="F:hydrolase activity"/>
    <property type="evidence" value="ECO:0007669"/>
    <property type="project" value="UniProtKB-KW"/>
</dbReference>